<feature type="domain" description="Conserved hypothetical protein CHP02391" evidence="1">
    <location>
        <begin position="139"/>
        <end position="259"/>
    </location>
</feature>
<organism evidence="2 3">
    <name type="scientific">Glaciimonas soli</name>
    <dbReference type="NCBI Taxonomy" id="2590999"/>
    <lineage>
        <taxon>Bacteria</taxon>
        <taxon>Pseudomonadati</taxon>
        <taxon>Pseudomonadota</taxon>
        <taxon>Betaproteobacteria</taxon>
        <taxon>Burkholderiales</taxon>
        <taxon>Oxalobacteraceae</taxon>
        <taxon>Glaciimonas</taxon>
    </lineage>
</organism>
<evidence type="ECO:0000313" key="2">
    <source>
        <dbReference type="EMBL" id="MQR00669.1"/>
    </source>
</evidence>
<dbReference type="AlphaFoldDB" id="A0A843YLD0"/>
<sequence length="268" mass="29745">MSPKCFTQSQAQAIANALADTTEGLSNTEISHLLSACRMSDPAPQQTKRHRLFNAFAESQNTRQDRTAILAFIRKTMKPEIYVRQLDRFEVMRENLNRALAFAGLAVTADGELKAVEKANTIQEAAHRADELRSDLVRRRVHPDILAFCKAELVADNYFHAVLEAVKSVADKIRLKTGLSDDGNSLVDRALSGDSPLLAINALSTDSERSEQRGFANLVRGAFSMFRNPTAHEARVRWEIQKDDAEDLLSLASLIHRRLDSAVSVSNA</sequence>
<gene>
    <name evidence="2" type="ORF">GEV47_08230</name>
</gene>
<comment type="caution">
    <text evidence="2">The sequence shown here is derived from an EMBL/GenBank/DDBJ whole genome shotgun (WGS) entry which is preliminary data.</text>
</comment>
<accession>A0A843YLD0</accession>
<dbReference type="NCBIfam" id="TIGR02391">
    <property type="entry name" value="hypoth_ymh"/>
    <property type="match status" value="1"/>
</dbReference>
<dbReference type="InterPro" id="IPR012654">
    <property type="entry name" value="CHP02391"/>
</dbReference>
<evidence type="ECO:0000313" key="3">
    <source>
        <dbReference type="Proteomes" id="UP000451565"/>
    </source>
</evidence>
<dbReference type="Proteomes" id="UP000451565">
    <property type="component" value="Unassembled WGS sequence"/>
</dbReference>
<dbReference type="RefSeq" id="WP_153234249.1">
    <property type="nucleotide sequence ID" value="NZ_WINI01000003.1"/>
</dbReference>
<protein>
    <submittedName>
        <fullName evidence="2">TIGR02391 family protein</fullName>
    </submittedName>
</protein>
<evidence type="ECO:0000259" key="1">
    <source>
        <dbReference type="Pfam" id="PF09509"/>
    </source>
</evidence>
<keyword evidence="3" id="KW-1185">Reference proteome</keyword>
<name>A0A843YLD0_9BURK</name>
<proteinExistence type="predicted"/>
<dbReference type="OrthoDB" id="1863356at2"/>
<reference evidence="2 3" key="1">
    <citation type="submission" date="2019-10" db="EMBL/GenBank/DDBJ databases">
        <title>Glaciimonas soli sp. nov., a psychrophilic bacterium isolated from the forest soil of a high elevation mountain in Taiwan.</title>
        <authorList>
            <person name="Wang L.-T."/>
            <person name="Shieh W.Y."/>
        </authorList>
    </citation>
    <scope>NUCLEOTIDE SEQUENCE [LARGE SCALE GENOMIC DNA]</scope>
    <source>
        <strain evidence="2 3">GS1</strain>
    </source>
</reference>
<dbReference type="Pfam" id="PF09509">
    <property type="entry name" value="Hypoth_Ymh"/>
    <property type="match status" value="1"/>
</dbReference>
<dbReference type="EMBL" id="WINI01000003">
    <property type="protein sequence ID" value="MQR00669.1"/>
    <property type="molecule type" value="Genomic_DNA"/>
</dbReference>